<comment type="caution">
    <text evidence="8">The sequence shown here is derived from an EMBL/GenBank/DDBJ whole genome shotgun (WGS) entry which is preliminary data.</text>
</comment>
<evidence type="ECO:0000256" key="3">
    <source>
        <dbReference type="ARBA" id="ARBA00022692"/>
    </source>
</evidence>
<dbReference type="InterPro" id="IPR018011">
    <property type="entry name" value="Carb_sulfotrans_8-10"/>
</dbReference>
<proteinExistence type="predicted"/>
<evidence type="ECO:0000256" key="1">
    <source>
        <dbReference type="ARBA" id="ARBA00004323"/>
    </source>
</evidence>
<keyword evidence="7" id="KW-0325">Glycoprotein</keyword>
<keyword evidence="4" id="KW-1133">Transmembrane helix</keyword>
<dbReference type="RefSeq" id="WP_192538903.1">
    <property type="nucleotide sequence ID" value="NZ_RRZB01000034.1"/>
</dbReference>
<keyword evidence="5" id="KW-0333">Golgi apparatus</keyword>
<evidence type="ECO:0000256" key="4">
    <source>
        <dbReference type="ARBA" id="ARBA00022989"/>
    </source>
</evidence>
<name>A0ABR9G0K7_9GAMM</name>
<evidence type="ECO:0000256" key="6">
    <source>
        <dbReference type="ARBA" id="ARBA00023136"/>
    </source>
</evidence>
<reference evidence="8 9" key="1">
    <citation type="submission" date="2020-07" db="EMBL/GenBank/DDBJ databases">
        <title>Halophilic bacteria isolated from french cheeses.</title>
        <authorList>
            <person name="Kothe C.I."/>
            <person name="Farah-Kraiem B."/>
            <person name="Renault P."/>
            <person name="Dridi B."/>
        </authorList>
    </citation>
    <scope>NUCLEOTIDE SEQUENCE [LARGE SCALE GENOMIC DNA]</scope>
    <source>
        <strain evidence="8 9">FME20</strain>
    </source>
</reference>
<keyword evidence="3" id="KW-0812">Transmembrane</keyword>
<keyword evidence="9" id="KW-1185">Reference proteome</keyword>
<dbReference type="Proteomes" id="UP001645038">
    <property type="component" value="Unassembled WGS sequence"/>
</dbReference>
<keyword evidence="2" id="KW-0808">Transferase</keyword>
<dbReference type="SUPFAM" id="SSF52540">
    <property type="entry name" value="P-loop containing nucleoside triphosphate hydrolases"/>
    <property type="match status" value="1"/>
</dbReference>
<dbReference type="InterPro" id="IPR005331">
    <property type="entry name" value="Sulfotransferase"/>
</dbReference>
<dbReference type="EMBL" id="RRZB01000034">
    <property type="protein sequence ID" value="MBE0464405.1"/>
    <property type="molecule type" value="Genomic_DNA"/>
</dbReference>
<comment type="subcellular location">
    <subcellularLocation>
        <location evidence="1">Golgi apparatus membrane</location>
        <topology evidence="1">Single-pass type II membrane protein</topology>
    </subcellularLocation>
</comment>
<dbReference type="InterPro" id="IPR027417">
    <property type="entry name" value="P-loop_NTPase"/>
</dbReference>
<dbReference type="Gene3D" id="3.40.50.300">
    <property type="entry name" value="P-loop containing nucleotide triphosphate hydrolases"/>
    <property type="match status" value="1"/>
</dbReference>
<evidence type="ECO:0000313" key="8">
    <source>
        <dbReference type="EMBL" id="MBE0464405.1"/>
    </source>
</evidence>
<dbReference type="PANTHER" id="PTHR12137:SF54">
    <property type="entry name" value="CARBOHYDRATE SULFOTRANSFERASE"/>
    <property type="match status" value="1"/>
</dbReference>
<keyword evidence="6" id="KW-0472">Membrane</keyword>
<evidence type="ECO:0000256" key="2">
    <source>
        <dbReference type="ARBA" id="ARBA00022679"/>
    </source>
</evidence>
<protein>
    <submittedName>
        <fullName evidence="8">Sulfotransferase family 2 domain-containing protein</fullName>
    </submittedName>
</protein>
<evidence type="ECO:0000256" key="5">
    <source>
        <dbReference type="ARBA" id="ARBA00023034"/>
    </source>
</evidence>
<organism evidence="8 9">
    <name type="scientific">Halomonas colorata</name>
    <dbReference type="NCBI Taxonomy" id="2742615"/>
    <lineage>
        <taxon>Bacteria</taxon>
        <taxon>Pseudomonadati</taxon>
        <taxon>Pseudomonadota</taxon>
        <taxon>Gammaproteobacteria</taxon>
        <taxon>Oceanospirillales</taxon>
        <taxon>Halomonadaceae</taxon>
        <taxon>Halomonas</taxon>
    </lineage>
</organism>
<dbReference type="Pfam" id="PF03567">
    <property type="entry name" value="Sulfotransfer_2"/>
    <property type="match status" value="1"/>
</dbReference>
<accession>A0ABR9G0K7</accession>
<gene>
    <name evidence="8" type="ORF">EI547_13200</name>
</gene>
<dbReference type="PANTHER" id="PTHR12137">
    <property type="entry name" value="CARBOHYDRATE SULFOTRANSFERASE"/>
    <property type="match status" value="1"/>
</dbReference>
<sequence>MSILDLMLAKKSYKELDLNTHISLKNKYVFFQVSKVASSTVKDFLQNMEVKGTSRRVIDVNNRYVSPHIWPSQLNESDFLSIIDDDSFNKISFVRNPYARILSCYLHRIVKDVSSPSNKWLSKYTGGLCGPNISFSDFAQVISEQESIQQESHWRRQSDEIFYNIIKNWCFIGRFESLSQDLNKVQLIINGNNTSSQESKLSGKDNFSPMTTKASSKLNEYYDDKTQELIYNSYLSDFKNFGYSKEL</sequence>
<evidence type="ECO:0000313" key="9">
    <source>
        <dbReference type="Proteomes" id="UP001645038"/>
    </source>
</evidence>
<evidence type="ECO:0000256" key="7">
    <source>
        <dbReference type="ARBA" id="ARBA00023180"/>
    </source>
</evidence>